<evidence type="ECO:0000256" key="3">
    <source>
        <dbReference type="ARBA" id="ARBA00022576"/>
    </source>
</evidence>
<dbReference type="GO" id="GO:0009448">
    <property type="term" value="P:gamma-aminobutyric acid metabolic process"/>
    <property type="evidence" value="ECO:0007669"/>
    <property type="project" value="TreeGrafter"/>
</dbReference>
<dbReference type="Gene3D" id="3.40.640.10">
    <property type="entry name" value="Type I PLP-dependent aspartate aminotransferase-like (Major domain)"/>
    <property type="match status" value="1"/>
</dbReference>
<dbReference type="PROSITE" id="PS00600">
    <property type="entry name" value="AA_TRANSFER_CLASS_3"/>
    <property type="match status" value="1"/>
</dbReference>
<protein>
    <submittedName>
        <fullName evidence="7">Aminotransferase, class III</fullName>
    </submittedName>
</protein>
<dbReference type="Gene3D" id="3.90.1150.10">
    <property type="entry name" value="Aspartate Aminotransferase, domain 1"/>
    <property type="match status" value="1"/>
</dbReference>
<dbReference type="HOGENOM" id="CLU_016922_4_1_6"/>
<name>C5BK98_TERTT</name>
<dbReference type="SUPFAM" id="SSF53383">
    <property type="entry name" value="PLP-dependent transferases"/>
    <property type="match status" value="1"/>
</dbReference>
<dbReference type="GO" id="GO:0009102">
    <property type="term" value="P:biotin biosynthetic process"/>
    <property type="evidence" value="ECO:0007669"/>
    <property type="project" value="TreeGrafter"/>
</dbReference>
<dbReference type="InterPro" id="IPR015421">
    <property type="entry name" value="PyrdxlP-dep_Trfase_major"/>
</dbReference>
<dbReference type="KEGG" id="ttu:TERTU_2357"/>
<sequence length="454" mass="49513">MTTPEHDLETIDKMSLLHPASSVTDLRDNGPSIIKKGQGNFIFDTNNVRYLDAVAGLWCVNVGYGRQELADAMSSSAQNLGYYHSFSNASNADQILLGQELLRVAPQNLSKVFFGSGGSDANDTLLKIAWHYHAIRGNSKKVKIIARDQAYHGTSISTASLTGLPSFHKDYPLPLDFVLHTGCPHYYRFAQDGETETEFCDRLVSEVARLIEQEGADNIAAFIAEPIQAAGGIIVPPKGYFEKLHPLLKTNNILLIADEVVCGMGRLGHWFASPEFGMQPDMIALAKGLTSGYFPLSAAMISDDVYQVLLEGSAKHGAFYHGYTYSGHPVGAAVARANLALMHQENLLAKTRENGEYLHEKLRSEVLPHPLVGEIRGRGLLAGIQLVTNKQTRELPAPAQKWPQMLAAAIRAEGVIVRPLPSVATLAMSPPFTITREEIDIVITAILKALAAFK</sequence>
<dbReference type="Proteomes" id="UP000009080">
    <property type="component" value="Chromosome"/>
</dbReference>
<keyword evidence="3 7" id="KW-0032">Aminotransferase</keyword>
<dbReference type="EMBL" id="CP001614">
    <property type="protein sequence ID" value="ACR13755.1"/>
    <property type="molecule type" value="Genomic_DNA"/>
</dbReference>
<dbReference type="FunFam" id="3.40.640.10:FF:000014">
    <property type="entry name" value="Adenosylmethionine-8-amino-7-oxononanoate aminotransferase, probable"/>
    <property type="match status" value="1"/>
</dbReference>
<proteinExistence type="inferred from homology"/>
<comment type="cofactor">
    <cofactor evidence="1">
        <name>pyridoxal 5'-phosphate</name>
        <dbReference type="ChEBI" id="CHEBI:597326"/>
    </cofactor>
</comment>
<dbReference type="PANTHER" id="PTHR42684:SF3">
    <property type="entry name" value="ADENOSYLMETHIONINE-8-AMINO-7-OXONONANOATE AMINOTRANSFERASE"/>
    <property type="match status" value="1"/>
</dbReference>
<organism evidence="7 8">
    <name type="scientific">Teredinibacter turnerae (strain ATCC 39867 / T7901)</name>
    <dbReference type="NCBI Taxonomy" id="377629"/>
    <lineage>
        <taxon>Bacteria</taxon>
        <taxon>Pseudomonadati</taxon>
        <taxon>Pseudomonadota</taxon>
        <taxon>Gammaproteobacteria</taxon>
        <taxon>Cellvibrionales</taxon>
        <taxon>Cellvibrionaceae</taxon>
        <taxon>Teredinibacter</taxon>
    </lineage>
</organism>
<dbReference type="GO" id="GO:0004015">
    <property type="term" value="F:adenosylmethionine-8-amino-7-oxononanoate transaminase activity"/>
    <property type="evidence" value="ECO:0007669"/>
    <property type="project" value="TreeGrafter"/>
</dbReference>
<keyword evidence="8" id="KW-1185">Reference proteome</keyword>
<dbReference type="InterPro" id="IPR015422">
    <property type="entry name" value="PyrdxlP-dep_Trfase_small"/>
</dbReference>
<dbReference type="InterPro" id="IPR049704">
    <property type="entry name" value="Aminotrans_3_PPA_site"/>
</dbReference>
<dbReference type="CDD" id="cd00610">
    <property type="entry name" value="OAT_like"/>
    <property type="match status" value="1"/>
</dbReference>
<evidence type="ECO:0000313" key="7">
    <source>
        <dbReference type="EMBL" id="ACR13755.1"/>
    </source>
</evidence>
<dbReference type="PANTHER" id="PTHR42684">
    <property type="entry name" value="ADENOSYLMETHIONINE-8-AMINO-7-OXONONANOATE AMINOTRANSFERASE"/>
    <property type="match status" value="1"/>
</dbReference>
<reference evidence="7 8" key="1">
    <citation type="journal article" date="2009" name="PLoS ONE">
        <title>The complete genome of Teredinibacter turnerae T7901: an intracellular endosymbiont of marine wood-boring bivalves (shipworms).</title>
        <authorList>
            <person name="Yang J.C."/>
            <person name="Madupu R."/>
            <person name="Durkin A.S."/>
            <person name="Ekborg N.A."/>
            <person name="Pedamallu C.S."/>
            <person name="Hostetler J.B."/>
            <person name="Radune D."/>
            <person name="Toms B.S."/>
            <person name="Henrissat B."/>
            <person name="Coutinho P.M."/>
            <person name="Schwarz S."/>
            <person name="Field L."/>
            <person name="Trindade-Silva A.E."/>
            <person name="Soares C.A.G."/>
            <person name="Elshahawi S."/>
            <person name="Hanora A."/>
            <person name="Schmidt E.W."/>
            <person name="Haygood M.G."/>
            <person name="Posfai J."/>
            <person name="Benner J."/>
            <person name="Madinger C."/>
            <person name="Nove J."/>
            <person name="Anton B."/>
            <person name="Chaudhary K."/>
            <person name="Foster J."/>
            <person name="Holman A."/>
            <person name="Kumar S."/>
            <person name="Lessard P.A."/>
            <person name="Luyten Y.A."/>
            <person name="Slatko B."/>
            <person name="Wood N."/>
            <person name="Wu B."/>
            <person name="Teplitski M."/>
            <person name="Mougous J.D."/>
            <person name="Ward N."/>
            <person name="Eisen J.A."/>
            <person name="Badger J.H."/>
            <person name="Distel D.L."/>
        </authorList>
    </citation>
    <scope>NUCLEOTIDE SEQUENCE [LARGE SCALE GENOMIC DNA]</scope>
    <source>
        <strain evidence="8">ATCC 39867 / T7901</strain>
    </source>
</reference>
<gene>
    <name evidence="7" type="ordered locus">TERTU_2357</name>
</gene>
<dbReference type="GO" id="GO:0030170">
    <property type="term" value="F:pyridoxal phosphate binding"/>
    <property type="evidence" value="ECO:0007669"/>
    <property type="project" value="InterPro"/>
</dbReference>
<dbReference type="OrthoDB" id="9801052at2"/>
<dbReference type="InterPro" id="IPR015424">
    <property type="entry name" value="PyrdxlP-dep_Trfase"/>
</dbReference>
<keyword evidence="4" id="KW-0808">Transferase</keyword>
<evidence type="ECO:0000256" key="6">
    <source>
        <dbReference type="RuleBase" id="RU003560"/>
    </source>
</evidence>
<dbReference type="NCBIfam" id="NF004767">
    <property type="entry name" value="PRK06105.1"/>
    <property type="match status" value="1"/>
</dbReference>
<comment type="similarity">
    <text evidence="2 6">Belongs to the class-III pyridoxal-phosphate-dependent aminotransferase family.</text>
</comment>
<dbReference type="AlphaFoldDB" id="C5BK98"/>
<evidence type="ECO:0000256" key="5">
    <source>
        <dbReference type="ARBA" id="ARBA00022898"/>
    </source>
</evidence>
<dbReference type="eggNOG" id="COG0161">
    <property type="taxonomic scope" value="Bacteria"/>
</dbReference>
<dbReference type="PIRSF" id="PIRSF000521">
    <property type="entry name" value="Transaminase_4ab_Lys_Orn"/>
    <property type="match status" value="1"/>
</dbReference>
<accession>C5BK98</accession>
<dbReference type="Pfam" id="PF00202">
    <property type="entry name" value="Aminotran_3"/>
    <property type="match status" value="1"/>
</dbReference>
<evidence type="ECO:0000256" key="4">
    <source>
        <dbReference type="ARBA" id="ARBA00022679"/>
    </source>
</evidence>
<evidence type="ECO:0000256" key="2">
    <source>
        <dbReference type="ARBA" id="ARBA00008954"/>
    </source>
</evidence>
<dbReference type="InterPro" id="IPR005814">
    <property type="entry name" value="Aminotrans_3"/>
</dbReference>
<dbReference type="STRING" id="377629.TERTU_2357"/>
<evidence type="ECO:0000256" key="1">
    <source>
        <dbReference type="ARBA" id="ARBA00001933"/>
    </source>
</evidence>
<evidence type="ECO:0000313" key="8">
    <source>
        <dbReference type="Proteomes" id="UP000009080"/>
    </source>
</evidence>
<keyword evidence="5 6" id="KW-0663">Pyridoxal phosphate</keyword>